<keyword evidence="2" id="KW-1185">Reference proteome</keyword>
<evidence type="ECO:0000313" key="2">
    <source>
        <dbReference type="Proteomes" id="UP000324897"/>
    </source>
</evidence>
<proteinExistence type="predicted"/>
<dbReference type="InterPro" id="IPR032675">
    <property type="entry name" value="LRR_dom_sf"/>
</dbReference>
<accession>A0A5J9U3W7</accession>
<dbReference type="PANTHER" id="PTHR33463">
    <property type="entry name" value="NB-ARC DOMAIN-CONTAINING PROTEIN-RELATED"/>
    <property type="match status" value="1"/>
</dbReference>
<name>A0A5J9U3W7_9POAL</name>
<dbReference type="Gene3D" id="3.80.10.10">
    <property type="entry name" value="Ribonuclease Inhibitor"/>
    <property type="match status" value="2"/>
</dbReference>
<gene>
    <name evidence="1" type="ORF">EJB05_33910</name>
</gene>
<dbReference type="AlphaFoldDB" id="A0A5J9U3W7"/>
<organism evidence="1 2">
    <name type="scientific">Eragrostis curvula</name>
    <name type="common">weeping love grass</name>
    <dbReference type="NCBI Taxonomy" id="38414"/>
    <lineage>
        <taxon>Eukaryota</taxon>
        <taxon>Viridiplantae</taxon>
        <taxon>Streptophyta</taxon>
        <taxon>Embryophyta</taxon>
        <taxon>Tracheophyta</taxon>
        <taxon>Spermatophyta</taxon>
        <taxon>Magnoliopsida</taxon>
        <taxon>Liliopsida</taxon>
        <taxon>Poales</taxon>
        <taxon>Poaceae</taxon>
        <taxon>PACMAD clade</taxon>
        <taxon>Chloridoideae</taxon>
        <taxon>Eragrostideae</taxon>
        <taxon>Eragrostidinae</taxon>
        <taxon>Eragrostis</taxon>
    </lineage>
</organism>
<dbReference type="OrthoDB" id="675398at2759"/>
<dbReference type="SUPFAM" id="SSF52058">
    <property type="entry name" value="L domain-like"/>
    <property type="match status" value="1"/>
</dbReference>
<dbReference type="Proteomes" id="UP000324897">
    <property type="component" value="Chromosome 7"/>
</dbReference>
<reference evidence="1 2" key="1">
    <citation type="journal article" date="2019" name="Sci. Rep.">
        <title>A high-quality genome of Eragrostis curvula grass provides insights into Poaceae evolution and supports new strategies to enhance forage quality.</title>
        <authorList>
            <person name="Carballo J."/>
            <person name="Santos B.A.C.M."/>
            <person name="Zappacosta D."/>
            <person name="Garbus I."/>
            <person name="Selva J.P."/>
            <person name="Gallo C.A."/>
            <person name="Diaz A."/>
            <person name="Albertini E."/>
            <person name="Caccamo M."/>
            <person name="Echenique V."/>
        </authorList>
    </citation>
    <scope>NUCLEOTIDE SEQUENCE [LARGE SCALE GENOMIC DNA]</scope>
    <source>
        <strain evidence="2">cv. Victoria</strain>
        <tissue evidence="1">Leaf</tissue>
    </source>
</reference>
<feature type="non-terminal residue" evidence="1">
    <location>
        <position position="1"/>
    </location>
</feature>
<comment type="caution">
    <text evidence="1">The sequence shown here is derived from an EMBL/GenBank/DDBJ whole genome shotgun (WGS) entry which is preliminary data.</text>
</comment>
<evidence type="ECO:0000313" key="1">
    <source>
        <dbReference type="EMBL" id="TVU17850.1"/>
    </source>
</evidence>
<dbReference type="PANTHER" id="PTHR33463:SF103">
    <property type="entry name" value="NB-ARC DOMAIN-CONTAINING PROTEIN"/>
    <property type="match status" value="1"/>
</dbReference>
<protein>
    <submittedName>
        <fullName evidence="1">Uncharacterized protein</fullName>
    </submittedName>
</protein>
<dbReference type="InterPro" id="IPR050905">
    <property type="entry name" value="Plant_NBS-LRR"/>
</dbReference>
<dbReference type="Gramene" id="TVU17850">
    <property type="protein sequence ID" value="TVU17850"/>
    <property type="gene ID" value="EJB05_33910"/>
</dbReference>
<sequence>MQKIIAQELGLHDVMPLFDKEDEDDDFRGVDDSSRGEITSIGIAIWQSLIYENFLVIFQCGIDEDINLEEFGIPFKFGSPNLLWTNCGRFQLVFQPPDYLKLTSSVICLNEPLEAFLLALHEEAVELIRYMGTDNIKPDLIVECYKYLVFLICQGRFNDGSTVDYGWTTHACNYWVCDGILQGGKAWEIGDALHRLLIAPLSYDKEVIDNLSDLFEMELKIKEWFSSSSDQYEPPKRNSTSYFLAGHHRWELQTDSFQHAKNLRVLKLCNCNFEFSSPPFLCCQNLRFLWLDTCTDNKREQAIVPSSFPNLWVFDLRFTEYVYLPQVAEMMRDLRELNAKGVSWNIISQKLRKLNLSGTAIKRLDLGAMDVRMLKYLFLLGCEKLQCLRWDGNNPKLEVLQVDTRGKASSVMCCGEQKNLEFVTDVTFLDGRFVWSAMQGIYTRVDWWMKCHVHLHISCTVNTRVHIAKNIEDTVPNNGDSVATGPFLSPYMDVHHLAKDIVHPGLLWDCRRLELLYLHLEIGEGSYNLERMEDVWYFRNFTEGYTESLHVHENSSITALPKSPASWLYLQWCHVERCPKLQTLFTSRTTFTYGEFSRLETFSAIDLPMAHWIWGKGINNTTRRHYFGFTRLQHIYLNNCPRLVYVLPVSFDLPSLETIQIEYCSNLKCIFPLDDKYPQGIEDRVVFSKLKRIKLRYLHSMKQICEARVSFAPELEMISVRDCWGLRRLPAISDQYSQRPIVECEKDWWDELEWDGPEANHHPSRFQARHSSRYYKKTILRASVLSLSLFTSPLARVFGRFVVYCVCGVNANDRASRSRFALLVP</sequence>
<dbReference type="EMBL" id="RWGY01000029">
    <property type="protein sequence ID" value="TVU17850.1"/>
    <property type="molecule type" value="Genomic_DNA"/>
</dbReference>